<dbReference type="EMBL" id="CP031423">
    <property type="protein sequence ID" value="AZS37117.1"/>
    <property type="molecule type" value="Genomic_DNA"/>
</dbReference>
<evidence type="ECO:0000256" key="1">
    <source>
        <dbReference type="ARBA" id="ARBA00009670"/>
    </source>
</evidence>
<feature type="transmembrane region" description="Helical" evidence="2">
    <location>
        <begin position="6"/>
        <end position="23"/>
    </location>
</feature>
<feature type="transmembrane region" description="Helical" evidence="2">
    <location>
        <begin position="636"/>
        <end position="657"/>
    </location>
</feature>
<organism evidence="4 5">
    <name type="scientific">Microbacterium lemovicicum</name>
    <dbReference type="NCBI Taxonomy" id="1072463"/>
    <lineage>
        <taxon>Bacteria</taxon>
        <taxon>Bacillati</taxon>
        <taxon>Actinomycetota</taxon>
        <taxon>Actinomycetes</taxon>
        <taxon>Micrococcales</taxon>
        <taxon>Microbacteriaceae</taxon>
        <taxon>Microbacterium</taxon>
    </lineage>
</organism>
<feature type="transmembrane region" description="Helical" evidence="2">
    <location>
        <begin position="35"/>
        <end position="54"/>
    </location>
</feature>
<evidence type="ECO:0000256" key="2">
    <source>
        <dbReference type="SAM" id="Phobius"/>
    </source>
</evidence>
<dbReference type="Gene3D" id="1.10.510.10">
    <property type="entry name" value="Transferase(Phosphotransferase) domain 1"/>
    <property type="match status" value="1"/>
</dbReference>
<dbReference type="Pfam" id="PF03109">
    <property type="entry name" value="ABC1"/>
    <property type="match status" value="1"/>
</dbReference>
<dbReference type="PANTHER" id="PTHR10566">
    <property type="entry name" value="CHAPERONE-ACTIVITY OF BC1 COMPLEX CABC1 -RELATED"/>
    <property type="match status" value="1"/>
</dbReference>
<evidence type="ECO:0000313" key="5">
    <source>
        <dbReference type="Proteomes" id="UP000276888"/>
    </source>
</evidence>
<dbReference type="RefSeq" id="WP_127095727.1">
    <property type="nucleotide sequence ID" value="NZ_CP031423.1"/>
</dbReference>
<keyword evidence="2" id="KW-0812">Transmembrane</keyword>
<dbReference type="CDD" id="cd05121">
    <property type="entry name" value="ABC1_ADCK3-like"/>
    <property type="match status" value="1"/>
</dbReference>
<feature type="transmembrane region" description="Helical" evidence="2">
    <location>
        <begin position="74"/>
        <end position="97"/>
    </location>
</feature>
<dbReference type="GO" id="GO:0016740">
    <property type="term" value="F:transferase activity"/>
    <property type="evidence" value="ECO:0007669"/>
    <property type="project" value="UniProtKB-KW"/>
</dbReference>
<dbReference type="InterPro" id="IPR011009">
    <property type="entry name" value="Kinase-like_dom_sf"/>
</dbReference>
<name>A0A3S9WAP0_9MICO</name>
<feature type="domain" description="ABC1 atypical kinase-like" evidence="3">
    <location>
        <begin position="198"/>
        <end position="445"/>
    </location>
</feature>
<dbReference type="InterPro" id="IPR050154">
    <property type="entry name" value="UbiB_kinase"/>
</dbReference>
<dbReference type="OrthoDB" id="9795390at2"/>
<feature type="transmembrane region" description="Helical" evidence="2">
    <location>
        <begin position="597"/>
        <end position="624"/>
    </location>
</feature>
<dbReference type="Proteomes" id="UP000276888">
    <property type="component" value="Chromosome"/>
</dbReference>
<dbReference type="KEGG" id="mlv:CVS47_01745"/>
<gene>
    <name evidence="4" type="primary">ubiB_2</name>
    <name evidence="4" type="ORF">CVS47_01745</name>
</gene>
<evidence type="ECO:0000259" key="3">
    <source>
        <dbReference type="Pfam" id="PF03109"/>
    </source>
</evidence>
<protein>
    <recommendedName>
        <fullName evidence="3">ABC1 atypical kinase-like domain-containing protein</fullName>
    </recommendedName>
</protein>
<keyword evidence="2" id="KW-1133">Transmembrane helix</keyword>
<keyword evidence="5" id="KW-1185">Reference proteome</keyword>
<proteinExistence type="inferred from homology"/>
<keyword evidence="4" id="KW-0808">Transferase</keyword>
<dbReference type="PANTHER" id="PTHR10566:SF113">
    <property type="entry name" value="PROTEIN ACTIVITY OF BC1 COMPLEX KINASE 7, CHLOROPLASTIC"/>
    <property type="match status" value="1"/>
</dbReference>
<dbReference type="InterPro" id="IPR004147">
    <property type="entry name" value="ABC1_dom"/>
</dbReference>
<accession>A0A3S9WAP0</accession>
<keyword evidence="2" id="KW-0472">Membrane</keyword>
<dbReference type="AlphaFoldDB" id="A0A3S9WAP0"/>
<comment type="similarity">
    <text evidence="1">Belongs to the protein kinase superfamily. ADCK protein kinase family.</text>
</comment>
<sequence>MITDVLTVVLALLSALLVGFVARRTLATPVGWPRSIIVGLLVFLTGPAFANWVVDEAAILPESGETGDARIAFVAIGLVIIALAWIFALGVAILVGLEAIFPTRPLSNPITVIRAASRRAKRSRRYLQIVGIASRHGIGWMFSGSNRAAHELTTSQQRAQALVRAINASGVSFVKLGQVLSTRRDMIPEPYISALGSLQSSATTLEWAEIREVIRAEVPGDVDAVFASIDEVPLAAASVAQVHTATLIDGTPVVVKVQRPTARAQVTADVDIILRLAERAETRTRIGRNLRLQSVARGFTTSLLDELDYRIEATNTEMIRRSLAKISSDHESIGISVPRLFPAASSARLLTMELVDGVPLSRAADRLDALPKERRTALAARLMGAVVEQMLVHGVFHADLHPGNAILREDGTLGLIDFGAVGILEHSQRQRLTALLLAAASEDDVAATDALLLIVDAPSDLDVDAFRHDIGVVITSEQYRPSGSGSIFTRMVDVIRENRIGLPGDLAAAFRSLATLEGCLKVIDPDFDMMRQALLLVPKLLRRVQSLPRAATSAQARAAVLAEMVGTLPHRADAVLSGIENGTLAIRVKSLDEPERAFLTSTTSLVVGTVVSIAAVVVAVVLIVSDTGPMLVGQVGMFDLLGAVIGFFGFLGLLRAVRQTFVGPRG</sequence>
<evidence type="ECO:0000313" key="4">
    <source>
        <dbReference type="EMBL" id="AZS37117.1"/>
    </source>
</evidence>
<reference evidence="4 5" key="1">
    <citation type="submission" date="2018-08" db="EMBL/GenBank/DDBJ databases">
        <title>Microbacterium lemovicicum sp. nov., a bacterium isolated from a natural uranium-rich soil.</title>
        <authorList>
            <person name="ORTET P."/>
        </authorList>
    </citation>
    <scope>NUCLEOTIDE SEQUENCE [LARGE SCALE GENOMIC DNA]</scope>
    <source>
        <strain evidence="4 5">Viu22</strain>
    </source>
</reference>
<dbReference type="SUPFAM" id="SSF56112">
    <property type="entry name" value="Protein kinase-like (PK-like)"/>
    <property type="match status" value="1"/>
</dbReference>